<evidence type="ECO:0000256" key="2">
    <source>
        <dbReference type="SAM" id="Phobius"/>
    </source>
</evidence>
<feature type="transmembrane region" description="Helical" evidence="2">
    <location>
        <begin position="50"/>
        <end position="68"/>
    </location>
</feature>
<keyword evidence="4" id="KW-1185">Reference proteome</keyword>
<organism evidence="3 4">
    <name type="scientific">Consotaella salsifontis</name>
    <dbReference type="NCBI Taxonomy" id="1365950"/>
    <lineage>
        <taxon>Bacteria</taxon>
        <taxon>Pseudomonadati</taxon>
        <taxon>Pseudomonadota</taxon>
        <taxon>Alphaproteobacteria</taxon>
        <taxon>Hyphomicrobiales</taxon>
        <taxon>Aurantimonadaceae</taxon>
        <taxon>Consotaella</taxon>
    </lineage>
</organism>
<dbReference type="Proteomes" id="UP000190135">
    <property type="component" value="Unassembled WGS sequence"/>
</dbReference>
<name>A0A1T4RAD2_9HYPH</name>
<feature type="compositionally biased region" description="Polar residues" evidence="1">
    <location>
        <begin position="1"/>
        <end position="24"/>
    </location>
</feature>
<feature type="region of interest" description="Disordered" evidence="1">
    <location>
        <begin position="1"/>
        <end position="42"/>
    </location>
</feature>
<evidence type="ECO:0000313" key="3">
    <source>
        <dbReference type="EMBL" id="SKA12885.1"/>
    </source>
</evidence>
<keyword evidence="2" id="KW-0472">Membrane</keyword>
<proteinExistence type="predicted"/>
<dbReference type="RefSeq" id="WP_078708399.1">
    <property type="nucleotide sequence ID" value="NZ_FUXL01000006.1"/>
</dbReference>
<dbReference type="STRING" id="1365950.SAMN05428963_106158"/>
<evidence type="ECO:0000256" key="1">
    <source>
        <dbReference type="SAM" id="MobiDB-lite"/>
    </source>
</evidence>
<gene>
    <name evidence="3" type="ORF">SAMN05428963_106158</name>
</gene>
<sequence length="97" mass="10074">MPNNTTRPGDTPRSATPRNPNSDGPSMVHGRDPIAPSGDPAVRRRGTSSWLWLALGVVVVLLVLWWLFGASYWGGAPVETGTVSPTAEGTVAPAPGG</sequence>
<accession>A0A1T4RAD2</accession>
<feature type="region of interest" description="Disordered" evidence="1">
    <location>
        <begin position="78"/>
        <end position="97"/>
    </location>
</feature>
<keyword evidence="2" id="KW-1133">Transmembrane helix</keyword>
<evidence type="ECO:0000313" key="4">
    <source>
        <dbReference type="Proteomes" id="UP000190135"/>
    </source>
</evidence>
<keyword evidence="2" id="KW-0812">Transmembrane</keyword>
<dbReference type="AlphaFoldDB" id="A0A1T4RAD2"/>
<dbReference type="EMBL" id="FUXL01000006">
    <property type="protein sequence ID" value="SKA12885.1"/>
    <property type="molecule type" value="Genomic_DNA"/>
</dbReference>
<protein>
    <submittedName>
        <fullName evidence="3">Uncharacterized protein</fullName>
    </submittedName>
</protein>
<reference evidence="3 4" key="1">
    <citation type="submission" date="2017-02" db="EMBL/GenBank/DDBJ databases">
        <authorList>
            <person name="Peterson S.W."/>
        </authorList>
    </citation>
    <scope>NUCLEOTIDE SEQUENCE [LARGE SCALE GENOMIC DNA]</scope>
    <source>
        <strain evidence="3 4">USBA 369</strain>
    </source>
</reference>